<dbReference type="Proteomes" id="UP001596267">
    <property type="component" value="Unassembled WGS sequence"/>
</dbReference>
<protein>
    <submittedName>
        <fullName evidence="2">GNAT family N-acetyltransferase</fullName>
    </submittedName>
</protein>
<feature type="domain" description="N-acetyltransferase" evidence="1">
    <location>
        <begin position="2"/>
        <end position="155"/>
    </location>
</feature>
<keyword evidence="3" id="KW-1185">Reference proteome</keyword>
<dbReference type="RefSeq" id="WP_253053586.1">
    <property type="nucleotide sequence ID" value="NZ_JAMXWN010000004.1"/>
</dbReference>
<name>A0ABW1WDQ2_9BACL</name>
<evidence type="ECO:0000313" key="3">
    <source>
        <dbReference type="Proteomes" id="UP001596267"/>
    </source>
</evidence>
<dbReference type="SUPFAM" id="SSF55729">
    <property type="entry name" value="Acyl-CoA N-acyltransferases (Nat)"/>
    <property type="match status" value="1"/>
</dbReference>
<sequence length="155" mass="17719">MINLRTAEEKDIQLITDLMTKAFNYDTAFYFGTGVTGGPPGYSDGKLAEKILNNPNLDTFLIVKGNSQIVGFISLDETNQILVYFCISPNFINKGIGTATWKIVENRYTIKSWKVETPSYSKRNHHFYEKLGFKKYGERSYGEDSKSFLFRQEPS</sequence>
<proteinExistence type="predicted"/>
<organism evidence="2 3">
    <name type="scientific">Sporolactobacillus kofuensis</name>
    <dbReference type="NCBI Taxonomy" id="269672"/>
    <lineage>
        <taxon>Bacteria</taxon>
        <taxon>Bacillati</taxon>
        <taxon>Bacillota</taxon>
        <taxon>Bacilli</taxon>
        <taxon>Bacillales</taxon>
        <taxon>Sporolactobacillaceae</taxon>
        <taxon>Sporolactobacillus</taxon>
    </lineage>
</organism>
<gene>
    <name evidence="2" type="ORF">ACFP7A_06385</name>
</gene>
<dbReference type="PROSITE" id="PS51186">
    <property type="entry name" value="GNAT"/>
    <property type="match status" value="1"/>
</dbReference>
<dbReference type="InterPro" id="IPR016181">
    <property type="entry name" value="Acyl_CoA_acyltransferase"/>
</dbReference>
<dbReference type="CDD" id="cd04301">
    <property type="entry name" value="NAT_SF"/>
    <property type="match status" value="1"/>
</dbReference>
<dbReference type="Gene3D" id="3.40.630.30">
    <property type="match status" value="1"/>
</dbReference>
<accession>A0ABW1WDQ2</accession>
<evidence type="ECO:0000259" key="1">
    <source>
        <dbReference type="PROSITE" id="PS51186"/>
    </source>
</evidence>
<reference evidence="3" key="1">
    <citation type="journal article" date="2019" name="Int. J. Syst. Evol. Microbiol.">
        <title>The Global Catalogue of Microorganisms (GCM) 10K type strain sequencing project: providing services to taxonomists for standard genome sequencing and annotation.</title>
        <authorList>
            <consortium name="The Broad Institute Genomics Platform"/>
            <consortium name="The Broad Institute Genome Sequencing Center for Infectious Disease"/>
            <person name="Wu L."/>
            <person name="Ma J."/>
        </authorList>
    </citation>
    <scope>NUCLEOTIDE SEQUENCE [LARGE SCALE GENOMIC DNA]</scope>
    <source>
        <strain evidence="3">CCUG 42001</strain>
    </source>
</reference>
<dbReference type="EMBL" id="JBHSTQ010000005">
    <property type="protein sequence ID" value="MFC6386220.1"/>
    <property type="molecule type" value="Genomic_DNA"/>
</dbReference>
<dbReference type="InterPro" id="IPR000182">
    <property type="entry name" value="GNAT_dom"/>
</dbReference>
<comment type="caution">
    <text evidence="2">The sequence shown here is derived from an EMBL/GenBank/DDBJ whole genome shotgun (WGS) entry which is preliminary data.</text>
</comment>
<evidence type="ECO:0000313" key="2">
    <source>
        <dbReference type="EMBL" id="MFC6386220.1"/>
    </source>
</evidence>
<dbReference type="Pfam" id="PF13673">
    <property type="entry name" value="Acetyltransf_10"/>
    <property type="match status" value="1"/>
</dbReference>